<reference evidence="10" key="1">
    <citation type="submission" date="2016-10" db="EMBL/GenBank/DDBJ databases">
        <authorList>
            <person name="Varghese N."/>
            <person name="Submissions S."/>
        </authorList>
    </citation>
    <scope>NUCLEOTIDE SEQUENCE [LARGE SCALE GENOMIC DNA]</scope>
    <source>
        <strain evidence="10">DSM 14807</strain>
    </source>
</reference>
<keyword evidence="10" id="KW-1185">Reference proteome</keyword>
<evidence type="ECO:0000313" key="10">
    <source>
        <dbReference type="Proteomes" id="UP000199537"/>
    </source>
</evidence>
<dbReference type="PANTHER" id="PTHR42743">
    <property type="entry name" value="AMINO-ACID AMINOTRANSFERASE"/>
    <property type="match status" value="1"/>
</dbReference>
<evidence type="ECO:0000313" key="9">
    <source>
        <dbReference type="EMBL" id="SFV29553.1"/>
    </source>
</evidence>
<comment type="catalytic activity">
    <reaction evidence="8">
        <text>L-leucine + 2-oxoglutarate = 4-methyl-2-oxopentanoate + L-glutamate</text>
        <dbReference type="Rhea" id="RHEA:18321"/>
        <dbReference type="ChEBI" id="CHEBI:16810"/>
        <dbReference type="ChEBI" id="CHEBI:17865"/>
        <dbReference type="ChEBI" id="CHEBI:29985"/>
        <dbReference type="ChEBI" id="CHEBI:57427"/>
        <dbReference type="EC" id="2.6.1.42"/>
    </reaction>
</comment>
<evidence type="ECO:0000256" key="2">
    <source>
        <dbReference type="ARBA" id="ARBA00004931"/>
    </source>
</evidence>
<evidence type="ECO:0000256" key="8">
    <source>
        <dbReference type="ARBA" id="ARBA00049229"/>
    </source>
</evidence>
<keyword evidence="9" id="KW-0808">Transferase</keyword>
<protein>
    <recommendedName>
        <fullName evidence="5">branched-chain-amino-acid transaminase</fullName>
        <ecNumber evidence="5">2.6.1.42</ecNumber>
    </recommendedName>
</protein>
<dbReference type="GO" id="GO:0046394">
    <property type="term" value="P:carboxylic acid biosynthetic process"/>
    <property type="evidence" value="ECO:0007669"/>
    <property type="project" value="UniProtKB-ARBA"/>
</dbReference>
<evidence type="ECO:0000256" key="6">
    <source>
        <dbReference type="ARBA" id="ARBA00048212"/>
    </source>
</evidence>
<comment type="pathway">
    <text evidence="3">Amino-acid biosynthesis; L-leucine biosynthesis; L-leucine from 3-methyl-2-oxobutanoate: step 4/4.</text>
</comment>
<dbReference type="EC" id="2.6.1.42" evidence="5"/>
<dbReference type="InterPro" id="IPR043132">
    <property type="entry name" value="BCAT-like_C"/>
</dbReference>
<dbReference type="Gene3D" id="3.20.10.10">
    <property type="entry name" value="D-amino Acid Aminotransferase, subunit A, domain 2"/>
    <property type="match status" value="1"/>
</dbReference>
<dbReference type="InterPro" id="IPR043131">
    <property type="entry name" value="BCAT-like_N"/>
</dbReference>
<dbReference type="SUPFAM" id="SSF56752">
    <property type="entry name" value="D-aminoacid aminotransferase-like PLP-dependent enzymes"/>
    <property type="match status" value="1"/>
</dbReference>
<dbReference type="Pfam" id="PF01063">
    <property type="entry name" value="Aminotran_4"/>
    <property type="match status" value="1"/>
</dbReference>
<dbReference type="STRING" id="1393122.SAMN05660895_0577"/>
<evidence type="ECO:0000256" key="7">
    <source>
        <dbReference type="ARBA" id="ARBA00048798"/>
    </source>
</evidence>
<dbReference type="Proteomes" id="UP000199537">
    <property type="component" value="Unassembled WGS sequence"/>
</dbReference>
<dbReference type="Gene3D" id="3.30.470.10">
    <property type="match status" value="1"/>
</dbReference>
<dbReference type="InterPro" id="IPR001544">
    <property type="entry name" value="Aminotrans_IV"/>
</dbReference>
<dbReference type="GO" id="GO:0004084">
    <property type="term" value="F:branched-chain-amino-acid transaminase activity"/>
    <property type="evidence" value="ECO:0007669"/>
    <property type="project" value="UniProtKB-EC"/>
</dbReference>
<dbReference type="RefSeq" id="WP_092457446.1">
    <property type="nucleotide sequence ID" value="NZ_FPCJ01000001.1"/>
</dbReference>
<dbReference type="PANTHER" id="PTHR42743:SF11">
    <property type="entry name" value="AMINODEOXYCHORISMATE LYASE"/>
    <property type="match status" value="1"/>
</dbReference>
<comment type="catalytic activity">
    <reaction evidence="7">
        <text>L-isoleucine + 2-oxoglutarate = (S)-3-methyl-2-oxopentanoate + L-glutamate</text>
        <dbReference type="Rhea" id="RHEA:24801"/>
        <dbReference type="ChEBI" id="CHEBI:16810"/>
        <dbReference type="ChEBI" id="CHEBI:29985"/>
        <dbReference type="ChEBI" id="CHEBI:35146"/>
        <dbReference type="ChEBI" id="CHEBI:58045"/>
        <dbReference type="EC" id="2.6.1.42"/>
    </reaction>
</comment>
<evidence type="ECO:0000256" key="3">
    <source>
        <dbReference type="ARBA" id="ARBA00005072"/>
    </source>
</evidence>
<sequence length="280" mass="31830">MPKLMLDGNIFSTDSYLFTFRNRAFRYGDGFFETIKCVKGKILWWKYHELRIQKSLQVLQMQTLSTAAYAKLKNDVLRLCEINHCQDAARVRMSFFRHDGGKYTPESNQLHVLIEAEPLVSHTFLATGIIGGIAQVEKPLSSLASLKSLQCLPYILAGMEARQQGWHQAILQNTAGRIAETHIANIFCVHHQQIFTPPLSEGCVDGIIRKVLICTALPWPIYEQPIDPKQLWNADEVFCTNTIQGIQYFKKINDHIYGPPRIAAALAEWLSTQENEPAEL</sequence>
<name>A0A1I7N4P4_9BACT</name>
<comment type="pathway">
    <text evidence="1">Amino-acid biosynthesis; L-isoleucine biosynthesis; L-isoleucine from 2-oxobutanoate: step 4/4.</text>
</comment>
<evidence type="ECO:0000256" key="5">
    <source>
        <dbReference type="ARBA" id="ARBA00013053"/>
    </source>
</evidence>
<comment type="pathway">
    <text evidence="2">Amino-acid biosynthesis; L-valine biosynthesis; L-valine from pyruvate: step 4/4.</text>
</comment>
<dbReference type="EMBL" id="FPCJ01000001">
    <property type="protein sequence ID" value="SFV29553.1"/>
    <property type="molecule type" value="Genomic_DNA"/>
</dbReference>
<accession>A0A1I7N4P4</accession>
<keyword evidence="9" id="KW-0032">Aminotransferase</keyword>
<gene>
    <name evidence="9" type="ORF">SAMN05660895_0577</name>
</gene>
<dbReference type="InterPro" id="IPR036038">
    <property type="entry name" value="Aminotransferase-like"/>
</dbReference>
<dbReference type="OrthoDB" id="9805628at2"/>
<dbReference type="AlphaFoldDB" id="A0A1I7N4P4"/>
<organism evidence="9 10">
    <name type="scientific">Thermoflavifilum thermophilum</name>
    <dbReference type="NCBI Taxonomy" id="1393122"/>
    <lineage>
        <taxon>Bacteria</taxon>
        <taxon>Pseudomonadati</taxon>
        <taxon>Bacteroidota</taxon>
        <taxon>Chitinophagia</taxon>
        <taxon>Chitinophagales</taxon>
        <taxon>Chitinophagaceae</taxon>
        <taxon>Thermoflavifilum</taxon>
    </lineage>
</organism>
<evidence type="ECO:0000256" key="4">
    <source>
        <dbReference type="ARBA" id="ARBA00009320"/>
    </source>
</evidence>
<comment type="similarity">
    <text evidence="4">Belongs to the class-IV pyridoxal-phosphate-dependent aminotransferase family.</text>
</comment>
<dbReference type="InterPro" id="IPR050571">
    <property type="entry name" value="Class-IV_PLP-Dep_Aminotrnsfr"/>
</dbReference>
<evidence type="ECO:0000256" key="1">
    <source>
        <dbReference type="ARBA" id="ARBA00004824"/>
    </source>
</evidence>
<comment type="catalytic activity">
    <reaction evidence="6">
        <text>L-valine + 2-oxoglutarate = 3-methyl-2-oxobutanoate + L-glutamate</text>
        <dbReference type="Rhea" id="RHEA:24813"/>
        <dbReference type="ChEBI" id="CHEBI:11851"/>
        <dbReference type="ChEBI" id="CHEBI:16810"/>
        <dbReference type="ChEBI" id="CHEBI:29985"/>
        <dbReference type="ChEBI" id="CHEBI:57762"/>
        <dbReference type="EC" id="2.6.1.42"/>
    </reaction>
</comment>
<proteinExistence type="inferred from homology"/>